<dbReference type="Pfam" id="PF00172">
    <property type="entry name" value="Zn_clus"/>
    <property type="match status" value="1"/>
</dbReference>
<feature type="compositionally biased region" description="Low complexity" evidence="4">
    <location>
        <begin position="666"/>
        <end position="683"/>
    </location>
</feature>
<dbReference type="SMART" id="SM00906">
    <property type="entry name" value="Fungal_trans"/>
    <property type="match status" value="1"/>
</dbReference>
<dbReference type="AlphaFoldDB" id="A0AAI8VNH4"/>
<dbReference type="CDD" id="cd12148">
    <property type="entry name" value="fungal_TF_MHR"/>
    <property type="match status" value="1"/>
</dbReference>
<keyword evidence="3" id="KW-0539">Nucleus</keyword>
<evidence type="ECO:0000256" key="4">
    <source>
        <dbReference type="SAM" id="MobiDB-lite"/>
    </source>
</evidence>
<dbReference type="Pfam" id="PF04082">
    <property type="entry name" value="Fungal_trans"/>
    <property type="match status" value="1"/>
</dbReference>
<reference evidence="6" key="1">
    <citation type="submission" date="2023-10" db="EMBL/GenBank/DDBJ databases">
        <authorList>
            <person name="Hackl T."/>
        </authorList>
    </citation>
    <scope>NUCLEOTIDE SEQUENCE</scope>
</reference>
<feature type="region of interest" description="Disordered" evidence="4">
    <location>
        <begin position="1"/>
        <end position="48"/>
    </location>
</feature>
<dbReference type="PANTHER" id="PTHR31001:SF49">
    <property type="entry name" value="ZN(II)2CYS6 TRANSCRIPTION FACTOR (EUROFUNG)"/>
    <property type="match status" value="1"/>
</dbReference>
<dbReference type="GO" id="GO:0000981">
    <property type="term" value="F:DNA-binding transcription factor activity, RNA polymerase II-specific"/>
    <property type="evidence" value="ECO:0007669"/>
    <property type="project" value="InterPro"/>
</dbReference>
<protein>
    <submittedName>
        <fullName evidence="6">Uu.00g093700.m01.CDS01</fullName>
    </submittedName>
</protein>
<accession>A0AAI8VNH4</accession>
<dbReference type="SMART" id="SM00066">
    <property type="entry name" value="GAL4"/>
    <property type="match status" value="1"/>
</dbReference>
<dbReference type="PANTHER" id="PTHR31001">
    <property type="entry name" value="UNCHARACTERIZED TRANSCRIPTIONAL REGULATORY PROTEIN"/>
    <property type="match status" value="1"/>
</dbReference>
<dbReference type="CDD" id="cd00067">
    <property type="entry name" value="GAL4"/>
    <property type="match status" value="1"/>
</dbReference>
<dbReference type="EMBL" id="CAUWAG010000010">
    <property type="protein sequence ID" value="CAJ2508184.1"/>
    <property type="molecule type" value="Genomic_DNA"/>
</dbReference>
<feature type="compositionally biased region" description="Polar residues" evidence="4">
    <location>
        <begin position="33"/>
        <end position="47"/>
    </location>
</feature>
<dbReference type="GO" id="GO:0005634">
    <property type="term" value="C:nucleus"/>
    <property type="evidence" value="ECO:0007669"/>
    <property type="project" value="UniProtKB-SubCell"/>
</dbReference>
<evidence type="ECO:0000313" key="7">
    <source>
        <dbReference type="Proteomes" id="UP001295740"/>
    </source>
</evidence>
<comment type="caution">
    <text evidence="6">The sequence shown here is derived from an EMBL/GenBank/DDBJ whole genome shotgun (WGS) entry which is preliminary data.</text>
</comment>
<feature type="compositionally biased region" description="Low complexity" evidence="4">
    <location>
        <begin position="1"/>
        <end position="11"/>
    </location>
</feature>
<dbReference type="SUPFAM" id="SSF57701">
    <property type="entry name" value="Zn2/Cys6 DNA-binding domain"/>
    <property type="match status" value="1"/>
</dbReference>
<evidence type="ECO:0000256" key="2">
    <source>
        <dbReference type="ARBA" id="ARBA00022723"/>
    </source>
</evidence>
<dbReference type="InterPro" id="IPR036864">
    <property type="entry name" value="Zn2-C6_fun-type_DNA-bd_sf"/>
</dbReference>
<dbReference type="GO" id="GO:0003677">
    <property type="term" value="F:DNA binding"/>
    <property type="evidence" value="ECO:0007669"/>
    <property type="project" value="InterPro"/>
</dbReference>
<dbReference type="GO" id="GO:0006351">
    <property type="term" value="P:DNA-templated transcription"/>
    <property type="evidence" value="ECO:0007669"/>
    <property type="project" value="InterPro"/>
</dbReference>
<dbReference type="InterPro" id="IPR050613">
    <property type="entry name" value="Sec_Metabolite_Reg"/>
</dbReference>
<gene>
    <name evidence="6" type="ORF">KHLLAP_LOCUS8652</name>
</gene>
<feature type="compositionally biased region" description="Basic and acidic residues" evidence="4">
    <location>
        <begin position="138"/>
        <end position="147"/>
    </location>
</feature>
<feature type="region of interest" description="Disordered" evidence="4">
    <location>
        <begin position="118"/>
        <end position="153"/>
    </location>
</feature>
<dbReference type="Proteomes" id="UP001295740">
    <property type="component" value="Unassembled WGS sequence"/>
</dbReference>
<dbReference type="PROSITE" id="PS50048">
    <property type="entry name" value="ZN2_CY6_FUNGAL_2"/>
    <property type="match status" value="1"/>
</dbReference>
<keyword evidence="2" id="KW-0479">Metal-binding</keyword>
<evidence type="ECO:0000256" key="1">
    <source>
        <dbReference type="ARBA" id="ARBA00004123"/>
    </source>
</evidence>
<dbReference type="InterPro" id="IPR007219">
    <property type="entry name" value="XnlR_reg_dom"/>
</dbReference>
<feature type="compositionally biased region" description="Polar residues" evidence="4">
    <location>
        <begin position="684"/>
        <end position="716"/>
    </location>
</feature>
<organism evidence="6 7">
    <name type="scientific">Anthostomella pinea</name>
    <dbReference type="NCBI Taxonomy" id="933095"/>
    <lineage>
        <taxon>Eukaryota</taxon>
        <taxon>Fungi</taxon>
        <taxon>Dikarya</taxon>
        <taxon>Ascomycota</taxon>
        <taxon>Pezizomycotina</taxon>
        <taxon>Sordariomycetes</taxon>
        <taxon>Xylariomycetidae</taxon>
        <taxon>Xylariales</taxon>
        <taxon>Xylariaceae</taxon>
        <taxon>Anthostomella</taxon>
    </lineage>
</organism>
<dbReference type="InterPro" id="IPR001138">
    <property type="entry name" value="Zn2Cys6_DnaBD"/>
</dbReference>
<dbReference type="GO" id="GO:0008270">
    <property type="term" value="F:zinc ion binding"/>
    <property type="evidence" value="ECO:0007669"/>
    <property type="project" value="InterPro"/>
</dbReference>
<evidence type="ECO:0000259" key="5">
    <source>
        <dbReference type="PROSITE" id="PS50048"/>
    </source>
</evidence>
<sequence>MSSSPDQQQQQQRRKSDDDDSSPAQGPGPGSEHSASASAPQPTTITTKRTRVLLSCAPCRGSKLKCDRATPCTQCLKKGKPEICAYAPRPQKHQRRPAGSMQARLRRLEGMVREFIDQPVDGGGGGQGKGGGAGEEGLAGKDGKEEVDAGGSVVRSAPERATNYVGGTHFMAILEDLEDLKNYFEDPGEDEQESIDDPYENTQGPAELLLFSKGVPRNKDEMLALLPEKAVMDRLMNRYFTSNSPSQHIIHIPTFTKQYNAFLKNPQDADLHWIAMLFMVLALGVFFSSFHAPHELQMDSPIPAMDRFRQYRGTCGWALVWGRYSQPGPFTLQAFLLYTEGEFIANRVSQMNCYLLSATLIRLMLKMGLHRDPSRLPGISAYDGEMRRRMWNLAVQIDLLVSFHLGLPCMIHGIESDTALPRNVIDSDFGEDSVDLPPARPATDYTPVTYPINKAAIARVFGLVARLAHALTVPPYAEVMRLDARMRAVWDGVPAFMHIKPMEECITEPSMLVIQRFGLASLYQKSRCVLHRRYLVDPDPRPEHEYSRRHCLEAAIALLGYQYTMSQATKPGGMLAQSGWFMASLALNDFLLADMVVALVIQNDRYTEGSGWVTQGEPLPTKEELLRILRRSYAIWQNLANSTMPEGRKAADVVRTMLGRIQTQFGTGSSEESNGSSGMNGSGVPSTATSGTDQTSSEMAGLTIDSSAGTASTEPSSLDGPSIQDLTDFGGMVRDPNLMALDGGGGMHDPASADPWGLLQMQMQNGYDWSHFDAMTRGPVDAIQPTPTPQVPQDGWLDQKTINEFSEFLASNAWNPAPSA</sequence>
<feature type="domain" description="Zn(2)-C6 fungal-type" evidence="5">
    <location>
        <begin position="55"/>
        <end position="86"/>
    </location>
</feature>
<name>A0AAI8VNH4_9PEZI</name>
<feature type="compositionally biased region" description="Gly residues" evidence="4">
    <location>
        <begin position="121"/>
        <end position="137"/>
    </location>
</feature>
<keyword evidence="7" id="KW-1185">Reference proteome</keyword>
<dbReference type="PROSITE" id="PS00463">
    <property type="entry name" value="ZN2_CY6_FUNGAL_1"/>
    <property type="match status" value="1"/>
</dbReference>
<evidence type="ECO:0000256" key="3">
    <source>
        <dbReference type="ARBA" id="ARBA00023242"/>
    </source>
</evidence>
<proteinExistence type="predicted"/>
<feature type="region of interest" description="Disordered" evidence="4">
    <location>
        <begin position="664"/>
        <end position="731"/>
    </location>
</feature>
<evidence type="ECO:0000313" key="6">
    <source>
        <dbReference type="EMBL" id="CAJ2508184.1"/>
    </source>
</evidence>
<comment type="subcellular location">
    <subcellularLocation>
        <location evidence="1">Nucleus</location>
    </subcellularLocation>
</comment>
<dbReference type="Gene3D" id="4.10.240.10">
    <property type="entry name" value="Zn(2)-C6 fungal-type DNA-binding domain"/>
    <property type="match status" value="1"/>
</dbReference>